<comment type="subcellular location">
    <subcellularLocation>
        <location evidence="1">Membrane</location>
        <topology evidence="1">Single-pass membrane protein</topology>
    </subcellularLocation>
</comment>
<dbReference type="GO" id="GO:0004672">
    <property type="term" value="F:protein kinase activity"/>
    <property type="evidence" value="ECO:0007669"/>
    <property type="project" value="InterPro"/>
</dbReference>
<dbReference type="PROSITE" id="PS50011">
    <property type="entry name" value="PROTEIN_KINASE_DOM"/>
    <property type="match status" value="1"/>
</dbReference>
<dbReference type="GO" id="GO:0016020">
    <property type="term" value="C:membrane"/>
    <property type="evidence" value="ECO:0007669"/>
    <property type="project" value="UniProtKB-SubCell"/>
</dbReference>
<dbReference type="PANTHER" id="PTHR43642:SF1">
    <property type="entry name" value="HYBRID SIGNAL TRANSDUCTION HISTIDINE KINASE G"/>
    <property type="match status" value="1"/>
</dbReference>
<comment type="caution">
    <text evidence="4">The sequence shown here is derived from an EMBL/GenBank/DDBJ whole genome shotgun (WGS) entry which is preliminary data.</text>
</comment>
<dbReference type="FunFam" id="3.30.70.270:FF:000001">
    <property type="entry name" value="Diguanylate cyclase domain protein"/>
    <property type="match status" value="1"/>
</dbReference>
<evidence type="ECO:0000256" key="1">
    <source>
        <dbReference type="ARBA" id="ARBA00004167"/>
    </source>
</evidence>
<dbReference type="SUPFAM" id="SSF55073">
    <property type="entry name" value="Nucleotide cyclase"/>
    <property type="match status" value="1"/>
</dbReference>
<dbReference type="CDD" id="cd01949">
    <property type="entry name" value="GGDEF"/>
    <property type="match status" value="1"/>
</dbReference>
<dbReference type="PANTHER" id="PTHR43642">
    <property type="entry name" value="HYBRID SIGNAL TRANSDUCTION HISTIDINE KINASE G"/>
    <property type="match status" value="1"/>
</dbReference>
<protein>
    <submittedName>
        <fullName evidence="4">Diguanylate cyclase (GGDEF)-like protein</fullName>
    </submittedName>
</protein>
<dbReference type="Pfam" id="PF00990">
    <property type="entry name" value="GGDEF"/>
    <property type="match status" value="1"/>
</dbReference>
<dbReference type="Pfam" id="PF01590">
    <property type="entry name" value="GAF"/>
    <property type="match status" value="1"/>
</dbReference>
<dbReference type="InterPro" id="IPR000160">
    <property type="entry name" value="GGDEF_dom"/>
</dbReference>
<dbReference type="PROSITE" id="PS50887">
    <property type="entry name" value="GGDEF"/>
    <property type="match status" value="1"/>
</dbReference>
<dbReference type="SMART" id="SM00267">
    <property type="entry name" value="GGDEF"/>
    <property type="match status" value="1"/>
</dbReference>
<dbReference type="Gene3D" id="3.30.450.40">
    <property type="match status" value="1"/>
</dbReference>
<dbReference type="SUPFAM" id="SSF55781">
    <property type="entry name" value="GAF domain-like"/>
    <property type="match status" value="1"/>
</dbReference>
<dbReference type="InterPro" id="IPR041664">
    <property type="entry name" value="AAA_16"/>
</dbReference>
<dbReference type="SMART" id="SM00220">
    <property type="entry name" value="S_TKc"/>
    <property type="match status" value="1"/>
</dbReference>
<feature type="domain" description="GGDEF" evidence="3">
    <location>
        <begin position="1508"/>
        <end position="1641"/>
    </location>
</feature>
<name>A0A327Z236_9ACTN</name>
<dbReference type="InterPro" id="IPR043128">
    <property type="entry name" value="Rev_trsase/Diguanyl_cyclase"/>
</dbReference>
<dbReference type="InterPro" id="IPR027417">
    <property type="entry name" value="P-loop_NTPase"/>
</dbReference>
<dbReference type="Gene3D" id="3.30.70.270">
    <property type="match status" value="1"/>
</dbReference>
<dbReference type="PROSITE" id="PS00109">
    <property type="entry name" value="PROTEIN_KINASE_TYR"/>
    <property type="match status" value="1"/>
</dbReference>
<dbReference type="InterPro" id="IPR003018">
    <property type="entry name" value="GAF"/>
</dbReference>
<gene>
    <name evidence="4" type="ORF">B0I29_119146</name>
</gene>
<keyword evidence="5" id="KW-1185">Reference proteome</keyword>
<dbReference type="Pfam" id="PF13191">
    <property type="entry name" value="AAA_16"/>
    <property type="match status" value="1"/>
</dbReference>
<dbReference type="EMBL" id="QLMJ01000019">
    <property type="protein sequence ID" value="RAK28808.1"/>
    <property type="molecule type" value="Genomic_DNA"/>
</dbReference>
<dbReference type="Gene3D" id="1.10.510.10">
    <property type="entry name" value="Transferase(Phosphotransferase) domain 1"/>
    <property type="match status" value="1"/>
</dbReference>
<dbReference type="Pfam" id="PF00069">
    <property type="entry name" value="Pkinase"/>
    <property type="match status" value="1"/>
</dbReference>
<feature type="domain" description="Protein kinase" evidence="2">
    <location>
        <begin position="1"/>
        <end position="271"/>
    </location>
</feature>
<evidence type="ECO:0000313" key="5">
    <source>
        <dbReference type="Proteomes" id="UP000249341"/>
    </source>
</evidence>
<dbReference type="InterPro" id="IPR008266">
    <property type="entry name" value="Tyr_kinase_AS"/>
</dbReference>
<dbReference type="SMART" id="SM00065">
    <property type="entry name" value="GAF"/>
    <property type="match status" value="1"/>
</dbReference>
<dbReference type="InterPro" id="IPR029787">
    <property type="entry name" value="Nucleotide_cyclase"/>
</dbReference>
<dbReference type="SUPFAM" id="SSF52540">
    <property type="entry name" value="P-loop containing nucleoside triphosphate hydrolases"/>
    <property type="match status" value="1"/>
</dbReference>
<dbReference type="Proteomes" id="UP000249341">
    <property type="component" value="Unassembled WGS sequence"/>
</dbReference>
<evidence type="ECO:0000313" key="4">
    <source>
        <dbReference type="EMBL" id="RAK28808.1"/>
    </source>
</evidence>
<sequence length="1641" mass="176014">MLSADRKCAERHDVRSDRAEELLYDSDRTRVVRISTADGTRLVRKQPLGPGAAERLSNELEVLRRLGGVEGTPQLANEQVNGSLTLLDANARTLSEMDAPWASAALIDLAHGLALLLADVHRHGVIHRDVSPANILISHTPGQTPTLIDYELSTLAAQDLNPVPEDGLAGTLPYLAPEQTGRTGRPVDHRSDLYALGATLYELATGAPPFGRDREPLKLIHDHLAGLPVPPAEVNPEVPAALSGIILRLLRKEPDLRYQSGEGLAYDLALLRAKFAAGLPAEIELGARDFPMRLAPPSRLIGRESQLAALRSLLDETVAGHSTFTLITGPPGVGKTALVAALRPAIAAAGGRFVAGKFDQYRHDLGGDAVREAFDVLGSQLLTEPDEVVAELRVRLREALGSNSGLASMMMPPFRTLLGVEPEEPGDADPRQLFARLRAAVLAVLRTVASGTNPVVFFLDDLQWAAGAAFRFLDDVLDQQDLPGLLVLGAYREEEVDETHPLAAVRSRLRREREDAAEVRLENLAPHDLVVMIAEMLRLPEAAAAPLAVVLAERTGGNPFDTVELLNALRREGVLVPDGDGWRWDEDTVRRFVGHGDVVDLLGSRIEALPEPTRGLIEVMACLGGEVGLEMLSLASGHTAGHIVGELRPAAQDGLVVIDETAVRFRHDRVQQAAFGKLDPAGRGRLSLTLARRLTDDPLGAPAAAPLYLAGVDALLVPKMALPGEKPAAAAQLVKAASAAKMVANHAAREVYLAAALRLLDKTDLGYADVRAEWHSALCGLARFDEADQVFAELAAMGRDPVWMTGPVAEQLGALTNRRMLGDALPLGLGLLADLGVDVPGPEQLGQRIGAGMAAFYGWLPTAGDPGSRPEMTDPRLLAVSHLINKLVPAAFFADQHTMAWLVAEAGQLWAGHGPCASLTGVLGNIGVVTIAGGGEHRAAYQALLHILATGEHHGYEPETSQAKFLHALATLPWFEPLENGVRMAHEARDGLLRGGDLRNALYTYYTSVPQMLGSAANLDTFSREAQDAWEFGERIGAGADIAMFVVAGGLVRAMRGETSPPGALGFDEDTYLESLAGNDAALAFYTACRSLTAMVFRDDDALIRHSKVAVALLPSIPGTYIHIPSHIFHALGAAVRLRRGHDDALGDLDTSLAFLTARAADQPGNFRHLQRFVEAVRAAALGAFREAAAAFDAAMTDAATAGRSWHSAVITERAALFYLDNGLDHVGERLLAESVQAYARWGAPGKVHELKRAYPSLGSALAGGAVPRATTLSSTHSINLSTEVIDLMAVLEAARVLSSETELERLRIRVQDVLRAMTGATAVHVLLWDSLPLLHTPGWFLPADGDRPMLSLAEAGGQGLLPLTAIRYAERTREPMLVDDVTLDGRVGRDPYLTGLDHCSLLVVPVLSQGQPRAMLVLENRLNRRAFSIGRLDAVQLIAGQLAVSLENAQIYASLERKVAERTEELAEANLRLELLTVTDPLTGLPNRRKLTTFLDDEWLRSQRTDVPIGVAMIDIDNFKKYNDHYGHQGGDECLRLVAAAIRDSVRVTDLVARYGGEEFCVVMPGTSAEHALLVADRACKAVSRLRQPHALADNGIVTISVGVTSGSPSTAGDAEQLTKLADEALYEAKRGGRNRVVSG</sequence>
<dbReference type="SUPFAM" id="SSF56112">
    <property type="entry name" value="Protein kinase-like (PK-like)"/>
    <property type="match status" value="1"/>
</dbReference>
<evidence type="ECO:0000259" key="2">
    <source>
        <dbReference type="PROSITE" id="PS50011"/>
    </source>
</evidence>
<reference evidence="4 5" key="1">
    <citation type="submission" date="2018-06" db="EMBL/GenBank/DDBJ databases">
        <title>Genomic Encyclopedia of Type Strains, Phase III (KMG-III): the genomes of soil and plant-associated and newly described type strains.</title>
        <authorList>
            <person name="Whitman W."/>
        </authorList>
    </citation>
    <scope>NUCLEOTIDE SEQUENCE [LARGE SCALE GENOMIC DNA]</scope>
    <source>
        <strain evidence="4 5">CGMCC 4.7090</strain>
    </source>
</reference>
<dbReference type="NCBIfam" id="TIGR00254">
    <property type="entry name" value="GGDEF"/>
    <property type="match status" value="1"/>
</dbReference>
<dbReference type="CDD" id="cd14014">
    <property type="entry name" value="STKc_PknB_like"/>
    <property type="match status" value="1"/>
</dbReference>
<dbReference type="InterPro" id="IPR029016">
    <property type="entry name" value="GAF-like_dom_sf"/>
</dbReference>
<dbReference type="InterPro" id="IPR000719">
    <property type="entry name" value="Prot_kinase_dom"/>
</dbReference>
<evidence type="ECO:0000259" key="3">
    <source>
        <dbReference type="PROSITE" id="PS50887"/>
    </source>
</evidence>
<dbReference type="GO" id="GO:0005524">
    <property type="term" value="F:ATP binding"/>
    <property type="evidence" value="ECO:0007669"/>
    <property type="project" value="InterPro"/>
</dbReference>
<proteinExistence type="predicted"/>
<dbReference type="InterPro" id="IPR011009">
    <property type="entry name" value="Kinase-like_dom_sf"/>
</dbReference>
<organism evidence="4 5">
    <name type="scientific">Actinoplanes lutulentus</name>
    <dbReference type="NCBI Taxonomy" id="1287878"/>
    <lineage>
        <taxon>Bacteria</taxon>
        <taxon>Bacillati</taxon>
        <taxon>Actinomycetota</taxon>
        <taxon>Actinomycetes</taxon>
        <taxon>Micromonosporales</taxon>
        <taxon>Micromonosporaceae</taxon>
        <taxon>Actinoplanes</taxon>
    </lineage>
</organism>
<dbReference type="Gene3D" id="3.40.50.300">
    <property type="entry name" value="P-loop containing nucleotide triphosphate hydrolases"/>
    <property type="match status" value="1"/>
</dbReference>
<dbReference type="InterPro" id="IPR053159">
    <property type="entry name" value="Hybrid_Histidine_Kinase"/>
</dbReference>
<accession>A0A327Z236</accession>